<dbReference type="PANTHER" id="PTHR43877">
    <property type="entry name" value="AMINOALKYLPHOSPHONATE N-ACETYLTRANSFERASE-RELATED-RELATED"/>
    <property type="match status" value="1"/>
</dbReference>
<evidence type="ECO:0000256" key="1">
    <source>
        <dbReference type="ARBA" id="ARBA00022679"/>
    </source>
</evidence>
<dbReference type="GO" id="GO:0016747">
    <property type="term" value="F:acyltransferase activity, transferring groups other than amino-acyl groups"/>
    <property type="evidence" value="ECO:0007669"/>
    <property type="project" value="InterPro"/>
</dbReference>
<dbReference type="STRING" id="47871.GA0070608_6031"/>
<evidence type="ECO:0000313" key="5">
    <source>
        <dbReference type="EMBL" id="SCL73717.1"/>
    </source>
</evidence>
<evidence type="ECO:0000313" key="6">
    <source>
        <dbReference type="Proteomes" id="UP000199343"/>
    </source>
</evidence>
<dbReference type="GO" id="GO:0005840">
    <property type="term" value="C:ribosome"/>
    <property type="evidence" value="ECO:0007669"/>
    <property type="project" value="UniProtKB-KW"/>
</dbReference>
<dbReference type="EMBL" id="FMIC01000002">
    <property type="protein sequence ID" value="SCL73717.1"/>
    <property type="molecule type" value="Genomic_DNA"/>
</dbReference>
<protein>
    <submittedName>
        <fullName evidence="5">Ribosomal protein S18 acetylase RimI</fullName>
    </submittedName>
</protein>
<feature type="domain" description="N-acetyltransferase" evidence="4">
    <location>
        <begin position="7"/>
        <end position="177"/>
    </location>
</feature>
<dbReference type="PROSITE" id="PS51186">
    <property type="entry name" value="GNAT"/>
    <property type="match status" value="1"/>
</dbReference>
<dbReference type="SUPFAM" id="SSF55729">
    <property type="entry name" value="Acyl-CoA N-acyltransferases (Nat)"/>
    <property type="match status" value="1"/>
</dbReference>
<dbReference type="AlphaFoldDB" id="A0A1C6W595"/>
<dbReference type="InterPro" id="IPR050832">
    <property type="entry name" value="Bact_Acetyltransf"/>
</dbReference>
<dbReference type="CDD" id="cd04301">
    <property type="entry name" value="NAT_SF"/>
    <property type="match status" value="1"/>
</dbReference>
<keyword evidence="5" id="KW-0689">Ribosomal protein</keyword>
<sequence>MIEFMKMIMRDRCPADLDRCVEALAVVHHTDGYPLNWPVDPHGWLSPAGLLHAWIAEDPGGTLAGHLAVDRVTGPCPMEAVTVSTSADPPTSRPAAEVSRLFVVPAYRRQAVGRRLLKQAQQWAGSRGLALILEVVDDGRSGAVATYEATGWQLNHLSQADWTGPGGEPVRLRHYRYPSQDDSGVTTADGERAGGMR</sequence>
<keyword evidence="5" id="KW-0687">Ribonucleoprotein</keyword>
<evidence type="ECO:0000256" key="3">
    <source>
        <dbReference type="SAM" id="MobiDB-lite"/>
    </source>
</evidence>
<proteinExistence type="predicted"/>
<organism evidence="5 6">
    <name type="scientific">Micromonospora peucetia</name>
    <dbReference type="NCBI Taxonomy" id="47871"/>
    <lineage>
        <taxon>Bacteria</taxon>
        <taxon>Bacillati</taxon>
        <taxon>Actinomycetota</taxon>
        <taxon>Actinomycetes</taxon>
        <taxon>Micromonosporales</taxon>
        <taxon>Micromonosporaceae</taxon>
        <taxon>Micromonospora</taxon>
    </lineage>
</organism>
<dbReference type="Pfam" id="PF00583">
    <property type="entry name" value="Acetyltransf_1"/>
    <property type="match status" value="1"/>
</dbReference>
<evidence type="ECO:0000256" key="2">
    <source>
        <dbReference type="ARBA" id="ARBA00023315"/>
    </source>
</evidence>
<dbReference type="InterPro" id="IPR016181">
    <property type="entry name" value="Acyl_CoA_acyltransferase"/>
</dbReference>
<dbReference type="Proteomes" id="UP000199343">
    <property type="component" value="Unassembled WGS sequence"/>
</dbReference>
<evidence type="ECO:0000259" key="4">
    <source>
        <dbReference type="PROSITE" id="PS51186"/>
    </source>
</evidence>
<dbReference type="Gene3D" id="3.40.630.30">
    <property type="match status" value="1"/>
</dbReference>
<keyword evidence="1" id="KW-0808">Transferase</keyword>
<dbReference type="InterPro" id="IPR000182">
    <property type="entry name" value="GNAT_dom"/>
</dbReference>
<name>A0A1C6W595_9ACTN</name>
<gene>
    <name evidence="5" type="ORF">GA0070608_6031</name>
</gene>
<reference evidence="5 6" key="1">
    <citation type="submission" date="2016-06" db="EMBL/GenBank/DDBJ databases">
        <authorList>
            <person name="Kjaerup R.B."/>
            <person name="Dalgaard T.S."/>
            <person name="Juul-Madsen H.R."/>
        </authorList>
    </citation>
    <scope>NUCLEOTIDE SEQUENCE [LARGE SCALE GENOMIC DNA]</scope>
    <source>
        <strain evidence="5 6">DSM 43363</strain>
    </source>
</reference>
<keyword evidence="2" id="KW-0012">Acyltransferase</keyword>
<feature type="region of interest" description="Disordered" evidence="3">
    <location>
        <begin position="177"/>
        <end position="197"/>
    </location>
</feature>
<accession>A0A1C6W595</accession>